<gene>
    <name evidence="2" type="ORF">NX02_16000</name>
</gene>
<dbReference type="PATRIC" id="fig|1123269.5.peg.3129"/>
<dbReference type="RefSeq" id="WP_025293079.1">
    <property type="nucleotide sequence ID" value="NZ_CP006644.1"/>
</dbReference>
<evidence type="ECO:0000256" key="1">
    <source>
        <dbReference type="SAM" id="SignalP"/>
    </source>
</evidence>
<organism evidence="2 3">
    <name type="scientific">Sphingomonas sanxanigenens DSM 19645 = NX02</name>
    <dbReference type="NCBI Taxonomy" id="1123269"/>
    <lineage>
        <taxon>Bacteria</taxon>
        <taxon>Pseudomonadati</taxon>
        <taxon>Pseudomonadota</taxon>
        <taxon>Alphaproteobacteria</taxon>
        <taxon>Sphingomonadales</taxon>
        <taxon>Sphingomonadaceae</taxon>
        <taxon>Sphingomonas</taxon>
    </lineage>
</organism>
<dbReference type="OrthoDB" id="7042075at2"/>
<evidence type="ECO:0000313" key="2">
    <source>
        <dbReference type="EMBL" id="AHE54880.1"/>
    </source>
</evidence>
<feature type="chain" id="PRO_5004785391" evidence="1">
    <location>
        <begin position="23"/>
        <end position="456"/>
    </location>
</feature>
<dbReference type="KEGG" id="ssan:NX02_16000"/>
<feature type="signal peptide" evidence="1">
    <location>
        <begin position="1"/>
        <end position="22"/>
    </location>
</feature>
<name>W0AGU8_9SPHN</name>
<sequence length="456" mass="49216">MNRRVTMALLGSAAIVSGLAFAQLGSSEKAAQSLHIVSERSQPRAALAPAPTAAPTSGTASITLAPPVLALVDTTTVDQFHDSNTTLCGTQKVHIDGPVRAFNHAGTVHLTVSDPNAIGWQWTGTPAAFRSTPDSATLDCTPVLDGNNVILPDNDPDLHDQKTWIQAYFYRAGTAYAYGHQDYFGTRNDIAGCHEAGETDGLPYCWMASIPVWTAPAAATHLSFARSATPPSHVAIFPHVRYPQTAAEIEEMPLAGWIGYGTPSNIVRGRNADGSLQNVWYMFAYASAAYKGQAKGVCLFRSADPADRNSWYAWNGNATTPGFTQQMQDPTSHTNSPCAVVKPAMFNTYVRSVVWHAPSRHYIAIFRTSGAVRYATSTDMVNWSAGADLLGSTVSQVNYPVVIDFDSGGTDEETFDRLYGNGNAFLMYRESVVSGHTRINRRKLVVTNYDPDVPGS</sequence>
<dbReference type="EMBL" id="CP006644">
    <property type="protein sequence ID" value="AHE54880.1"/>
    <property type="molecule type" value="Genomic_DNA"/>
</dbReference>
<keyword evidence="3" id="KW-1185">Reference proteome</keyword>
<accession>W0AGU8</accession>
<reference evidence="2 3" key="1">
    <citation type="submission" date="2013-07" db="EMBL/GenBank/DDBJ databases">
        <title>Completed genome of Sphingomonas sanxanigenens NX02.</title>
        <authorList>
            <person name="Ma T."/>
            <person name="Huang H."/>
            <person name="Wu M."/>
            <person name="Li X."/>
            <person name="Li G."/>
        </authorList>
    </citation>
    <scope>NUCLEOTIDE SEQUENCE [LARGE SCALE GENOMIC DNA]</scope>
    <source>
        <strain evidence="2 3">NX02</strain>
    </source>
</reference>
<protein>
    <submittedName>
        <fullName evidence="2">Uncharacterized protein</fullName>
    </submittedName>
</protein>
<proteinExistence type="predicted"/>
<keyword evidence="1" id="KW-0732">Signal</keyword>
<dbReference type="Proteomes" id="UP000018851">
    <property type="component" value="Chromosome"/>
</dbReference>
<dbReference type="HOGENOM" id="CLU_599789_0_0_5"/>
<dbReference type="AlphaFoldDB" id="W0AGU8"/>
<evidence type="ECO:0000313" key="3">
    <source>
        <dbReference type="Proteomes" id="UP000018851"/>
    </source>
</evidence>